<evidence type="ECO:0000256" key="4">
    <source>
        <dbReference type="ARBA" id="ARBA00022776"/>
    </source>
</evidence>
<feature type="region of interest" description="Disordered" evidence="12">
    <location>
        <begin position="1"/>
        <end position="32"/>
    </location>
</feature>
<keyword evidence="3 10" id="KW-0132">Cell division</keyword>
<evidence type="ECO:0000256" key="6">
    <source>
        <dbReference type="ARBA" id="ARBA00023054"/>
    </source>
</evidence>
<feature type="compositionally biased region" description="Polar residues" evidence="12">
    <location>
        <begin position="9"/>
        <end position="32"/>
    </location>
</feature>
<evidence type="ECO:0000313" key="15">
    <source>
        <dbReference type="EMBL" id="PVU97697.1"/>
    </source>
</evidence>
<evidence type="ECO:0000256" key="2">
    <source>
        <dbReference type="ARBA" id="ARBA00022454"/>
    </source>
</evidence>
<evidence type="ECO:0000256" key="12">
    <source>
        <dbReference type="SAM" id="MobiDB-lite"/>
    </source>
</evidence>
<evidence type="ECO:0000256" key="11">
    <source>
        <dbReference type="SAM" id="Coils"/>
    </source>
</evidence>
<evidence type="ECO:0000256" key="8">
    <source>
        <dbReference type="ARBA" id="ARBA00023306"/>
    </source>
</evidence>
<feature type="coiled-coil region" evidence="11">
    <location>
        <begin position="325"/>
        <end position="359"/>
    </location>
</feature>
<keyword evidence="8 10" id="KW-0131">Cell cycle</keyword>
<comment type="caution">
    <text evidence="14">The sequence shown here is derived from an EMBL/GenBank/DDBJ whole genome shotgun (WGS) entry which is preliminary data.</text>
</comment>
<evidence type="ECO:0000256" key="7">
    <source>
        <dbReference type="ARBA" id="ARBA00023242"/>
    </source>
</evidence>
<evidence type="ECO:0000256" key="9">
    <source>
        <dbReference type="ARBA" id="ARBA00023328"/>
    </source>
</evidence>
<feature type="coiled-coil region" evidence="11">
    <location>
        <begin position="384"/>
        <end position="470"/>
    </location>
</feature>
<dbReference type="InterPro" id="IPR038273">
    <property type="entry name" value="Ndc80_sf"/>
</dbReference>
<feature type="domain" description="Kinetochore protein Ndc80 CH" evidence="13">
    <location>
        <begin position="146"/>
        <end position="275"/>
    </location>
</feature>
<keyword evidence="5 10" id="KW-0995">Kinetochore</keyword>
<dbReference type="PANTHER" id="PTHR10643">
    <property type="entry name" value="KINETOCHORE PROTEIN NDC80"/>
    <property type="match status" value="1"/>
</dbReference>
<dbReference type="EMBL" id="MBFR01000224">
    <property type="protein sequence ID" value="PVU91030.1"/>
    <property type="molecule type" value="Genomic_DNA"/>
</dbReference>
<dbReference type="GO" id="GO:0031262">
    <property type="term" value="C:Ndc80 complex"/>
    <property type="evidence" value="ECO:0007669"/>
    <property type="project" value="UniProtKB-UniRule"/>
</dbReference>
<sequence length="684" mass="79797">MNPRRKTVVEQNNNQNGRGFLNSQSNSNEAFGNIQGNEHQKAFPARNSRFSIAPQSYSTLSAFDNSLLNSQKRLVNNVKKIEPNRLTPKDRKLSMMNMGAMEQGYFVPGTQLKKNNIRPYGQTPAGKNIRANFADTGRRTTFAGGLLSTVSRVGKANNDPRPLRDPQFQYEAKTKIINYLSASRYPNDISIKALESPTKKIIEDIFKFIYGRIDPYFVYSKKIEDDIEIILRVIEYPYLDGLSKSKLRVLSSSNSWNVVLGFLVWMTELNEIVERMENSSNYENPVSIGSSIRFEDKVFYHYLIETYPIWLNGNDEPGEIENDLANQFAQQTHNVKEQNELLEAQINELKAELKAFESEKSPLSIENDKKVLYENDKDKLLSYYSKIERKQPKLENAIEKLTTDIEKSQNELEIIMDEIKNVTKIINEQQISVFEVDKMNTERERLCRILDEFEKKLNQKQEEIWEKESKTQQLIYEIDDYEHRYNENSKQLYKYFSEYETNNNMLLSKFLIKIDSNANDFKQLCVPNLKDEIEQQLYKVRENLITKSHDMQTEIFKTNQENNQLEDMLNETSDKLTDLNKQAKRHQEICSELRSSILEESLAPSMEIDNLEKEVFLIEKTGVKIEQQAKHDYMYSKTKHGYISRSCNDHSASLCKELIDSLDEVLKMQNFVRIRLTQSSQLFS</sequence>
<dbReference type="Pfam" id="PF03801">
    <property type="entry name" value="Ndc80_HEC"/>
    <property type="match status" value="1"/>
</dbReference>
<evidence type="ECO:0000313" key="14">
    <source>
        <dbReference type="EMBL" id="PVU91030.1"/>
    </source>
</evidence>
<keyword evidence="16" id="KW-1185">Reference proteome</keyword>
<comment type="subcellular location">
    <subcellularLocation>
        <location evidence="10">Chromosome</location>
        <location evidence="10">Centromere</location>
        <location evidence="10">Kinetochore</location>
    </subcellularLocation>
    <subcellularLocation>
        <location evidence="10">Nucleus</location>
    </subcellularLocation>
</comment>
<dbReference type="STRING" id="133385.A0A2T9YFB8"/>
<comment type="subunit">
    <text evidence="10">Component of the NDC80 complex.</text>
</comment>
<name>A0A2T9YFB8_9FUNG</name>
<keyword evidence="2 10" id="KW-0158">Chromosome</keyword>
<accession>A0A2T9YFB8</accession>
<comment type="similarity">
    <text evidence="1 10">Belongs to the NDC80/HEC1 family.</text>
</comment>
<dbReference type="GO" id="GO:0005634">
    <property type="term" value="C:nucleus"/>
    <property type="evidence" value="ECO:0007669"/>
    <property type="project" value="UniProtKB-SubCell"/>
</dbReference>
<keyword evidence="7 10" id="KW-0539">Nucleus</keyword>
<evidence type="ECO:0000256" key="1">
    <source>
        <dbReference type="ARBA" id="ARBA00007050"/>
    </source>
</evidence>
<dbReference type="Gene3D" id="1.10.418.30">
    <property type="entry name" value="Ncd80 complex, Ncd80 subunit"/>
    <property type="match status" value="1"/>
</dbReference>
<proteinExistence type="inferred from homology"/>
<dbReference type="InterPro" id="IPR005550">
    <property type="entry name" value="Kinetochore_Ndc80"/>
</dbReference>
<dbReference type="EMBL" id="MBFR01000008">
    <property type="protein sequence ID" value="PVU97697.1"/>
    <property type="molecule type" value="Genomic_DNA"/>
</dbReference>
<comment type="function">
    <text evidence="10">Acts as a component of the essential kinetochore-associated NDC80 complex, which is required for chromosome segregation and spindle checkpoint activity.</text>
</comment>
<keyword evidence="4 10" id="KW-0498">Mitosis</keyword>
<keyword evidence="9 10" id="KW-0137">Centromere</keyword>
<evidence type="ECO:0000259" key="13">
    <source>
        <dbReference type="Pfam" id="PF03801"/>
    </source>
</evidence>
<dbReference type="InterPro" id="IPR055260">
    <property type="entry name" value="Ndc80_CH"/>
</dbReference>
<dbReference type="AlphaFoldDB" id="A0A2T9YFB8"/>
<evidence type="ECO:0000313" key="16">
    <source>
        <dbReference type="Proteomes" id="UP000245383"/>
    </source>
</evidence>
<evidence type="ECO:0000256" key="10">
    <source>
        <dbReference type="RuleBase" id="RU368072"/>
    </source>
</evidence>
<dbReference type="Proteomes" id="UP000245383">
    <property type="component" value="Unassembled WGS sequence"/>
</dbReference>
<reference evidence="14 16" key="1">
    <citation type="journal article" date="2018" name="MBio">
        <title>Comparative Genomics Reveals the Core Gene Toolbox for the Fungus-Insect Symbiosis.</title>
        <authorList>
            <person name="Wang Y."/>
            <person name="Stata M."/>
            <person name="Wang W."/>
            <person name="Stajich J.E."/>
            <person name="White M.M."/>
            <person name="Moncalvo J.M."/>
        </authorList>
    </citation>
    <scope>NUCLEOTIDE SEQUENCE [LARGE SCALE GENOMIC DNA]</scope>
    <source>
        <strain evidence="14 16">SWE-8-4</strain>
    </source>
</reference>
<evidence type="ECO:0000256" key="5">
    <source>
        <dbReference type="ARBA" id="ARBA00022838"/>
    </source>
</evidence>
<evidence type="ECO:0000256" key="3">
    <source>
        <dbReference type="ARBA" id="ARBA00022618"/>
    </source>
</evidence>
<dbReference type="GO" id="GO:0051315">
    <property type="term" value="P:attachment of mitotic spindle microtubules to kinetochore"/>
    <property type="evidence" value="ECO:0007669"/>
    <property type="project" value="UniProtKB-UniRule"/>
</dbReference>
<dbReference type="OrthoDB" id="7459479at2759"/>
<organism evidence="14 16">
    <name type="scientific">Smittium simulii</name>
    <dbReference type="NCBI Taxonomy" id="133385"/>
    <lineage>
        <taxon>Eukaryota</taxon>
        <taxon>Fungi</taxon>
        <taxon>Fungi incertae sedis</taxon>
        <taxon>Zoopagomycota</taxon>
        <taxon>Kickxellomycotina</taxon>
        <taxon>Harpellomycetes</taxon>
        <taxon>Harpellales</taxon>
        <taxon>Legeriomycetaceae</taxon>
        <taxon>Smittium</taxon>
    </lineage>
</organism>
<keyword evidence="6 11" id="KW-0175">Coiled coil</keyword>
<dbReference type="PANTHER" id="PTHR10643:SF2">
    <property type="entry name" value="KINETOCHORE PROTEIN NDC80 HOMOLOG"/>
    <property type="match status" value="1"/>
</dbReference>
<protein>
    <recommendedName>
        <fullName evidence="10">Kinetochore protein NDC80</fullName>
    </recommendedName>
</protein>
<feature type="coiled-coil region" evidence="11">
    <location>
        <begin position="555"/>
        <end position="596"/>
    </location>
</feature>
<dbReference type="GO" id="GO:0051301">
    <property type="term" value="P:cell division"/>
    <property type="evidence" value="ECO:0007669"/>
    <property type="project" value="UniProtKB-UniRule"/>
</dbReference>
<gene>
    <name evidence="15" type="ORF">BB561_000427</name>
    <name evidence="14" type="ORF">BB561_004599</name>
</gene>